<dbReference type="GO" id="GO:0000435">
    <property type="term" value="P:positive regulation of transcription from RNA polymerase II promoter by galactose"/>
    <property type="evidence" value="ECO:0007669"/>
    <property type="project" value="TreeGrafter"/>
</dbReference>
<feature type="domain" description="Xylanolytic transcriptional activator regulatory" evidence="6">
    <location>
        <begin position="262"/>
        <end position="341"/>
    </location>
</feature>
<dbReference type="GO" id="GO:0006351">
    <property type="term" value="P:DNA-templated transcription"/>
    <property type="evidence" value="ECO:0007669"/>
    <property type="project" value="InterPro"/>
</dbReference>
<reference evidence="7" key="2">
    <citation type="journal article" date="2023" name="IMA Fungus">
        <title>Comparative genomic study of the Penicillium genus elucidates a diverse pangenome and 15 lateral gene transfer events.</title>
        <authorList>
            <person name="Petersen C."/>
            <person name="Sorensen T."/>
            <person name="Nielsen M.R."/>
            <person name="Sondergaard T.E."/>
            <person name="Sorensen J.L."/>
            <person name="Fitzpatrick D.A."/>
            <person name="Frisvad J.C."/>
            <person name="Nielsen K.L."/>
        </authorList>
    </citation>
    <scope>NUCLEOTIDE SEQUENCE</scope>
    <source>
        <strain evidence="7">IBT 16125</strain>
    </source>
</reference>
<accession>A0AAD6G1K1</accession>
<dbReference type="EMBL" id="JAPVEA010000007">
    <property type="protein sequence ID" value="KAJ5444041.1"/>
    <property type="molecule type" value="Genomic_DNA"/>
</dbReference>
<reference evidence="7" key="1">
    <citation type="submission" date="2022-12" db="EMBL/GenBank/DDBJ databases">
        <authorList>
            <person name="Petersen C."/>
        </authorList>
    </citation>
    <scope>NUCLEOTIDE SEQUENCE</scope>
    <source>
        <strain evidence="7">IBT 16125</strain>
    </source>
</reference>
<name>A0AAD6G1K1_9EURO</name>
<gene>
    <name evidence="7" type="ORF">N7458_007913</name>
</gene>
<dbReference type="PANTHER" id="PTHR47424">
    <property type="entry name" value="REGULATORY PROTEIN GAL4"/>
    <property type="match status" value="1"/>
</dbReference>
<evidence type="ECO:0000256" key="2">
    <source>
        <dbReference type="ARBA" id="ARBA00023125"/>
    </source>
</evidence>
<keyword evidence="4" id="KW-0539">Nucleus</keyword>
<keyword evidence="2" id="KW-0238">DNA-binding</keyword>
<organism evidence="7 8">
    <name type="scientific">Penicillium daleae</name>
    <dbReference type="NCBI Taxonomy" id="63821"/>
    <lineage>
        <taxon>Eukaryota</taxon>
        <taxon>Fungi</taxon>
        <taxon>Dikarya</taxon>
        <taxon>Ascomycota</taxon>
        <taxon>Pezizomycotina</taxon>
        <taxon>Eurotiomycetes</taxon>
        <taxon>Eurotiomycetidae</taxon>
        <taxon>Eurotiales</taxon>
        <taxon>Aspergillaceae</taxon>
        <taxon>Penicillium</taxon>
    </lineage>
</organism>
<evidence type="ECO:0000256" key="1">
    <source>
        <dbReference type="ARBA" id="ARBA00023015"/>
    </source>
</evidence>
<dbReference type="CDD" id="cd12148">
    <property type="entry name" value="fungal_TF_MHR"/>
    <property type="match status" value="1"/>
</dbReference>
<dbReference type="Pfam" id="PF04082">
    <property type="entry name" value="Fungal_trans"/>
    <property type="match status" value="1"/>
</dbReference>
<protein>
    <recommendedName>
        <fullName evidence="6">Xylanolytic transcriptional activator regulatory domain-containing protein</fullName>
    </recommendedName>
</protein>
<dbReference type="RefSeq" id="XP_056764121.1">
    <property type="nucleotide sequence ID" value="XM_056911295.1"/>
</dbReference>
<evidence type="ECO:0000256" key="5">
    <source>
        <dbReference type="SAM" id="MobiDB-lite"/>
    </source>
</evidence>
<evidence type="ECO:0000256" key="3">
    <source>
        <dbReference type="ARBA" id="ARBA00023163"/>
    </source>
</evidence>
<dbReference type="PANTHER" id="PTHR47424:SF3">
    <property type="entry name" value="REGULATORY PROTEIN GAL4"/>
    <property type="match status" value="1"/>
</dbReference>
<dbReference type="GO" id="GO:0005634">
    <property type="term" value="C:nucleus"/>
    <property type="evidence" value="ECO:0007669"/>
    <property type="project" value="TreeGrafter"/>
</dbReference>
<dbReference type="Proteomes" id="UP001213681">
    <property type="component" value="Unassembled WGS sequence"/>
</dbReference>
<keyword evidence="3" id="KW-0804">Transcription</keyword>
<evidence type="ECO:0000256" key="4">
    <source>
        <dbReference type="ARBA" id="ARBA00023242"/>
    </source>
</evidence>
<evidence type="ECO:0000313" key="7">
    <source>
        <dbReference type="EMBL" id="KAJ5444041.1"/>
    </source>
</evidence>
<proteinExistence type="predicted"/>
<dbReference type="InterPro" id="IPR007219">
    <property type="entry name" value="XnlR_reg_dom"/>
</dbReference>
<evidence type="ECO:0000313" key="8">
    <source>
        <dbReference type="Proteomes" id="UP001213681"/>
    </source>
</evidence>
<dbReference type="GeneID" id="81601538"/>
<keyword evidence="8" id="KW-1185">Reference proteome</keyword>
<evidence type="ECO:0000259" key="6">
    <source>
        <dbReference type="SMART" id="SM00906"/>
    </source>
</evidence>
<sequence length="611" mass="69911">MANQKTFRGSIEPAREDIAVGRGSKRKAATDHAAKRRRPIDEDEDETYRNHSLEELSTTLEQPLVPDEEQDEGLDPNRTYYTPHCRFDGKVREAVAANDQRAGLPPPAISNLVPFVDAPLFGELDLDSRTISRDFVAHLPHRRRANELISIYWQNVDSVEPVLDRDQFFYDYEASWIRPWDLLLADHEIWLSILNIVFALAVQRQESIPAGERDAEANLYFQRAWVLLRPEKFLWKPGTVQVVQCLMLMNRYLHCTSHQQKTWMTGGLALRISQNMNCQAPDVSLSPNPEMEREKRQKVWASCVALDRCVAWSLGRTSVPSMIPLPDFSSQISSSCIDDKLRTDLECAVRGLELHEIGNQIQLAQGQTRNRVAFRLGLPRLYQQDEYHAVAVQIDTCLGKWEDSLPNDWQFDNLRNIVEKSIRSKALLLHARFLGTRIFLYRPMLARCLSMQSGAQASTHGLGLRHRLLRECAEMCVETAQRIVTMILDSFEPNALIGLLPWWYRVYYLHIAGTTFLAAMLSDLFTESVSQSWHNMLTGLRHHEHLSMFIPQCIATFETLSGRILETRYPNTMNGGGSSQNEDNAGLCFDELFKDLDLDFSSFLFGIEDPV</sequence>
<comment type="caution">
    <text evidence="7">The sequence shown here is derived from an EMBL/GenBank/DDBJ whole genome shotgun (WGS) entry which is preliminary data.</text>
</comment>
<dbReference type="GO" id="GO:0000981">
    <property type="term" value="F:DNA-binding transcription factor activity, RNA polymerase II-specific"/>
    <property type="evidence" value="ECO:0007669"/>
    <property type="project" value="TreeGrafter"/>
</dbReference>
<dbReference type="AlphaFoldDB" id="A0AAD6G1K1"/>
<dbReference type="GO" id="GO:0000978">
    <property type="term" value="F:RNA polymerase II cis-regulatory region sequence-specific DNA binding"/>
    <property type="evidence" value="ECO:0007669"/>
    <property type="project" value="TreeGrafter"/>
</dbReference>
<keyword evidence="1" id="KW-0805">Transcription regulation</keyword>
<dbReference type="GO" id="GO:0008270">
    <property type="term" value="F:zinc ion binding"/>
    <property type="evidence" value="ECO:0007669"/>
    <property type="project" value="InterPro"/>
</dbReference>
<dbReference type="InterPro" id="IPR051127">
    <property type="entry name" value="Fungal_SecMet_Regulators"/>
</dbReference>
<dbReference type="SMART" id="SM00906">
    <property type="entry name" value="Fungal_trans"/>
    <property type="match status" value="1"/>
</dbReference>
<feature type="region of interest" description="Disordered" evidence="5">
    <location>
        <begin position="1"/>
        <end position="77"/>
    </location>
</feature>